<evidence type="ECO:0000313" key="3">
    <source>
        <dbReference type="Proteomes" id="UP000322245"/>
    </source>
</evidence>
<feature type="region of interest" description="Disordered" evidence="1">
    <location>
        <begin position="150"/>
        <end position="192"/>
    </location>
</feature>
<dbReference type="EMBL" id="NIDF01000053">
    <property type="protein sequence ID" value="TYJ54781.1"/>
    <property type="molecule type" value="Genomic_DNA"/>
</dbReference>
<name>A0A5D3AX09_9TREE</name>
<comment type="caution">
    <text evidence="2">The sequence shown here is derived from an EMBL/GenBank/DDBJ whole genome shotgun (WGS) entry which is preliminary data.</text>
</comment>
<organism evidence="2 3">
    <name type="scientific">Cryptococcus floricola</name>
    <dbReference type="NCBI Taxonomy" id="2591691"/>
    <lineage>
        <taxon>Eukaryota</taxon>
        <taxon>Fungi</taxon>
        <taxon>Dikarya</taxon>
        <taxon>Basidiomycota</taxon>
        <taxon>Agaricomycotina</taxon>
        <taxon>Tremellomycetes</taxon>
        <taxon>Tremellales</taxon>
        <taxon>Cryptococcaceae</taxon>
        <taxon>Cryptococcus</taxon>
    </lineage>
</organism>
<dbReference type="AlphaFoldDB" id="A0A5D3AX09"/>
<accession>A0A5D3AX09</accession>
<gene>
    <name evidence="2" type="ORF">B9479_004539</name>
</gene>
<dbReference type="Proteomes" id="UP000322245">
    <property type="component" value="Unassembled WGS sequence"/>
</dbReference>
<keyword evidence="3" id="KW-1185">Reference proteome</keyword>
<sequence length="584" mass="63858">MPAAERRPKENRKDAPRFRQKIACVPCRKSRRQKCGAHVFSQTPCASCKHTGTPCTWCPTGNDGWIKTGVLPYLQRQVLRGALKELVLHMRFHMDEAGEKMVYDHPATYEEMRIPGGPELERFEEFMSSTAAKKVKGTRQARSSAMGALEALGNHGPPSLGGRPNPVHPYNQPRQPQQPPAGPSSHHGTSLLYPYPSTSVHPHTIPAMPAQPPVYGYHRPVPTQARQQLPPSMAGGHTVQRAQSHAQLDANLVPFVSTLEEGFRVPRARRLSHQEARETNRRFSEKDLQMPQVQQLYPGFTSGQPTYSGLPNYIQPGFGSRLVARQDLYGTAQAGNIHGPSDGNQHIYGGRSTQINTAYDHQTLYGGSSVHAGTTVDAGLDQYLGSSFPQVNPNLHVPFNSQSLYHTGNDNTTSFTLSGMYHPAPGTEYQDISPITNLTSSVDSIPSPPPLIPSSSFSGSSRDNIPQQHRNLTPEEMSDLLRCIDMSTGATAEQEMFQTIDSPETCMSPRAGHFKIHHPPAGCMDPRDMHLSYADGVHGAPGFGPPPFDLESLVVPHDDGCLKGDEEKSCSVAADPDAGLALWQ</sequence>
<dbReference type="GO" id="GO:0008270">
    <property type="term" value="F:zinc ion binding"/>
    <property type="evidence" value="ECO:0007669"/>
    <property type="project" value="InterPro"/>
</dbReference>
<evidence type="ECO:0008006" key="4">
    <source>
        <dbReference type="Google" id="ProtNLM"/>
    </source>
</evidence>
<evidence type="ECO:0000313" key="2">
    <source>
        <dbReference type="EMBL" id="TYJ54781.1"/>
    </source>
</evidence>
<evidence type="ECO:0000256" key="1">
    <source>
        <dbReference type="SAM" id="MobiDB-lite"/>
    </source>
</evidence>
<reference evidence="2 3" key="1">
    <citation type="submission" date="2017-05" db="EMBL/GenBank/DDBJ databases">
        <title>The Genome Sequence of Tsuchiyaea wingfieldii DSM 27421.</title>
        <authorList>
            <person name="Cuomo C."/>
            <person name="Passer A."/>
            <person name="Billmyre B."/>
            <person name="Heitman J."/>
        </authorList>
    </citation>
    <scope>NUCLEOTIDE SEQUENCE [LARGE SCALE GENOMIC DNA]</scope>
    <source>
        <strain evidence="2 3">DSM 27421</strain>
    </source>
</reference>
<dbReference type="GO" id="GO:0000981">
    <property type="term" value="F:DNA-binding transcription factor activity, RNA polymerase II-specific"/>
    <property type="evidence" value="ECO:0007669"/>
    <property type="project" value="InterPro"/>
</dbReference>
<dbReference type="CDD" id="cd00067">
    <property type="entry name" value="GAL4"/>
    <property type="match status" value="1"/>
</dbReference>
<proteinExistence type="predicted"/>
<dbReference type="InterPro" id="IPR001138">
    <property type="entry name" value="Zn2Cys6_DnaBD"/>
</dbReference>
<protein>
    <recommendedName>
        <fullName evidence="4">Zn(2)-C6 fungal-type domain-containing protein</fullName>
    </recommendedName>
</protein>